<feature type="transmembrane region" description="Helical" evidence="6">
    <location>
        <begin position="270"/>
        <end position="289"/>
    </location>
</feature>
<feature type="transmembrane region" description="Helical" evidence="6">
    <location>
        <begin position="139"/>
        <end position="157"/>
    </location>
</feature>
<feature type="transmembrane region" description="Helical" evidence="6">
    <location>
        <begin position="76"/>
        <end position="93"/>
    </location>
</feature>
<dbReference type="Proteomes" id="UP000551758">
    <property type="component" value="Unassembled WGS sequence"/>
</dbReference>
<reference evidence="8 9" key="1">
    <citation type="journal article" date="2020" name="Mol. Biol. Evol.">
        <title>Interspecific Gene Flow and the Evolution of Specialization in Black and White Rhinoceros.</title>
        <authorList>
            <person name="Moodley Y."/>
            <person name="Westbury M.V."/>
            <person name="Russo I.M."/>
            <person name="Gopalakrishnan S."/>
            <person name="Rakotoarivelo A."/>
            <person name="Olsen R.A."/>
            <person name="Prost S."/>
            <person name="Tunstall T."/>
            <person name="Ryder O.A."/>
            <person name="Dalen L."/>
            <person name="Bruford M.W."/>
        </authorList>
    </citation>
    <scope>NUCLEOTIDE SEQUENCE [LARGE SCALE GENOMIC DNA]</scope>
    <source>
        <strain evidence="8">SBR-YM</strain>
        <tissue evidence="8">Skin</tissue>
    </source>
</reference>
<protein>
    <recommendedName>
        <fullName evidence="7">Ammonium transporter AmtB-like domain-containing protein</fullName>
    </recommendedName>
</protein>
<dbReference type="InterPro" id="IPR029020">
    <property type="entry name" value="Ammonium/urea_transptr"/>
</dbReference>
<dbReference type="GO" id="GO:0008519">
    <property type="term" value="F:ammonium channel activity"/>
    <property type="evidence" value="ECO:0007669"/>
    <property type="project" value="InterPro"/>
</dbReference>
<accession>A0A7J7F955</accession>
<dbReference type="EMBL" id="JACDTQ010000948">
    <property type="protein sequence ID" value="KAF5924612.1"/>
    <property type="molecule type" value="Genomic_DNA"/>
</dbReference>
<sequence>MDSKYPRSVRCCLPLLIVILEVIFILLFFFYTSYDMSSKDQRKLLGNYRALQDVTVMAVLGLGFLISSLRRHGWSSVAFNLFTLAFGVQWAVLVDGFLNPASLNEIVIEPSSIQLATVSAISVLISVGTVLGKVNLVQLVLMALLEVTAFVILRVFGKKWLDMDNHLSLMYVHVFAAYFGLIVDWCLSKPLLEEAKEKDQTATSTSLFAMLGTLFLWMFWPSFNSALLDLTNERKNAMFNTHYALAVSTVTAISVSALSNPRGKINMTHIHNAVLAGGVAVGASCHLISSPWISMVLGLVAGLISIGGAKCLPVCLNRKVVIHDSCGVHYTFGLPGLLGGIAYIVQMVLHASWAGDPMIGYQALIDIGALSWVMAVGMVSGLLTGCLLKLKIWKAPHEAKYFDDQTFWKWILSRSIQGKQGLCENKTTSFHCYPPFCVCNKHSLQQSLLMYNETRSEVDLVLKIKDQKLI</sequence>
<feature type="transmembrane region" description="Helical" evidence="6">
    <location>
        <begin position="12"/>
        <end position="31"/>
    </location>
</feature>
<dbReference type="Pfam" id="PF00909">
    <property type="entry name" value="Ammonium_transp"/>
    <property type="match status" value="1"/>
</dbReference>
<dbReference type="PANTHER" id="PTHR11730:SF43">
    <property type="entry name" value="BLOOD GROUP RH(CE) POLYPEPTIDE-RELATED"/>
    <property type="match status" value="1"/>
</dbReference>
<keyword evidence="4 6" id="KW-1133">Transmembrane helix</keyword>
<proteinExistence type="inferred from homology"/>
<comment type="caution">
    <text evidence="8">The sequence shown here is derived from an EMBL/GenBank/DDBJ whole genome shotgun (WGS) entry which is preliminary data.</text>
</comment>
<keyword evidence="5 6" id="KW-0472">Membrane</keyword>
<name>A0A7J7F955_DICBM</name>
<dbReference type="SUPFAM" id="SSF111352">
    <property type="entry name" value="Ammonium transporter"/>
    <property type="match status" value="1"/>
</dbReference>
<feature type="transmembrane region" description="Helical" evidence="6">
    <location>
        <begin position="113"/>
        <end position="132"/>
    </location>
</feature>
<feature type="domain" description="Ammonium transporter AmtB-like" evidence="7">
    <location>
        <begin position="24"/>
        <end position="392"/>
    </location>
</feature>
<feature type="transmembrane region" description="Helical" evidence="6">
    <location>
        <begin position="169"/>
        <end position="188"/>
    </location>
</feature>
<dbReference type="InterPro" id="IPR024041">
    <property type="entry name" value="NH4_transpt_AmtB-like_dom"/>
</dbReference>
<dbReference type="Gene3D" id="1.10.3430.10">
    <property type="entry name" value="Ammonium transporter AmtB like domains"/>
    <property type="match status" value="1"/>
</dbReference>
<dbReference type="AlphaFoldDB" id="A0A7J7F955"/>
<dbReference type="PRINTS" id="PR00342">
    <property type="entry name" value="RHESUSRHD"/>
</dbReference>
<evidence type="ECO:0000256" key="1">
    <source>
        <dbReference type="ARBA" id="ARBA00004141"/>
    </source>
</evidence>
<evidence type="ECO:0000259" key="7">
    <source>
        <dbReference type="Pfam" id="PF00909"/>
    </source>
</evidence>
<keyword evidence="9" id="KW-1185">Reference proteome</keyword>
<keyword evidence="3 6" id="KW-0812">Transmembrane</keyword>
<feature type="transmembrane region" description="Helical" evidence="6">
    <location>
        <begin position="328"/>
        <end position="349"/>
    </location>
</feature>
<evidence type="ECO:0000256" key="6">
    <source>
        <dbReference type="SAM" id="Phobius"/>
    </source>
</evidence>
<feature type="transmembrane region" description="Helical" evidence="6">
    <location>
        <begin position="240"/>
        <end position="258"/>
    </location>
</feature>
<evidence type="ECO:0000256" key="4">
    <source>
        <dbReference type="ARBA" id="ARBA00022989"/>
    </source>
</evidence>
<dbReference type="InterPro" id="IPR002229">
    <property type="entry name" value="RhesusRHD"/>
</dbReference>
<evidence type="ECO:0000256" key="2">
    <source>
        <dbReference type="ARBA" id="ARBA00011036"/>
    </source>
</evidence>
<evidence type="ECO:0000313" key="9">
    <source>
        <dbReference type="Proteomes" id="UP000551758"/>
    </source>
</evidence>
<evidence type="ECO:0000313" key="8">
    <source>
        <dbReference type="EMBL" id="KAF5924612.1"/>
    </source>
</evidence>
<comment type="similarity">
    <text evidence="2">Belongs to the ammonium transporter (TC 2.A.49) family. Rh subfamily.</text>
</comment>
<evidence type="ECO:0000256" key="3">
    <source>
        <dbReference type="ARBA" id="ARBA00022692"/>
    </source>
</evidence>
<feature type="transmembrane region" description="Helical" evidence="6">
    <location>
        <begin position="369"/>
        <end position="390"/>
    </location>
</feature>
<dbReference type="GO" id="GO:0005886">
    <property type="term" value="C:plasma membrane"/>
    <property type="evidence" value="ECO:0007669"/>
    <property type="project" value="InterPro"/>
</dbReference>
<gene>
    <name evidence="8" type="ORF">HPG69_004484</name>
</gene>
<organism evidence="8 9">
    <name type="scientific">Diceros bicornis minor</name>
    <name type="common">South-central black rhinoceros</name>
    <dbReference type="NCBI Taxonomy" id="77932"/>
    <lineage>
        <taxon>Eukaryota</taxon>
        <taxon>Metazoa</taxon>
        <taxon>Chordata</taxon>
        <taxon>Craniata</taxon>
        <taxon>Vertebrata</taxon>
        <taxon>Euteleostomi</taxon>
        <taxon>Mammalia</taxon>
        <taxon>Eutheria</taxon>
        <taxon>Laurasiatheria</taxon>
        <taxon>Perissodactyla</taxon>
        <taxon>Rhinocerotidae</taxon>
        <taxon>Diceros</taxon>
    </lineage>
</organism>
<comment type="subcellular location">
    <subcellularLocation>
        <location evidence="1">Membrane</location>
        <topology evidence="1">Multi-pass membrane protein</topology>
    </subcellularLocation>
</comment>
<feature type="transmembrane region" description="Helical" evidence="6">
    <location>
        <begin position="200"/>
        <end position="220"/>
    </location>
</feature>
<dbReference type="GO" id="GO:0097272">
    <property type="term" value="P:ammonium homeostasis"/>
    <property type="evidence" value="ECO:0007669"/>
    <property type="project" value="TreeGrafter"/>
</dbReference>
<dbReference type="FunFam" id="1.10.3430.10:FF:000009">
    <property type="entry name" value="Blood group Rh(D) polypeptide"/>
    <property type="match status" value="1"/>
</dbReference>
<feature type="transmembrane region" description="Helical" evidence="6">
    <location>
        <begin position="295"/>
        <end position="316"/>
    </location>
</feature>
<dbReference type="PANTHER" id="PTHR11730">
    <property type="entry name" value="AMMONIUM TRANSPORTER"/>
    <property type="match status" value="1"/>
</dbReference>
<feature type="transmembrane region" description="Helical" evidence="6">
    <location>
        <begin position="51"/>
        <end position="69"/>
    </location>
</feature>
<evidence type="ECO:0000256" key="5">
    <source>
        <dbReference type="ARBA" id="ARBA00023136"/>
    </source>
</evidence>